<sequence>MLSYDFGRWTGNASGGDIDFNALANSLDCTRAFNQVGIIYADGKQRWLVRSSRRIANSSQSSVSHVVIAKVNDTVSPHHIESTVVDTLSSPFLATEITSTAFACGAMIVTLMMSIGAGAAVPFTAGGSGVIAAIGIAGSLATGAQCFIGGARLLAIGADRESYLTWIDSQDWYIATTAALDVISLAGAGAGLKGTIETYKLMKAVSPKKVMEWFQGLNRAERKRITEEIIRAQNPGISNAGIKASMRAGAYPKRFPTEMLQRELQRELVRAVVNTSAFAGSALTGTIRHPQNLAQGGKYVIGTIQSFSAN</sequence>
<dbReference type="EMBL" id="JAKPBZ010000113">
    <property type="protein sequence ID" value="MCL2893881.1"/>
    <property type="molecule type" value="Genomic_DNA"/>
</dbReference>
<evidence type="ECO:0000256" key="1">
    <source>
        <dbReference type="SAM" id="Phobius"/>
    </source>
</evidence>
<proteinExistence type="predicted"/>
<dbReference type="Proteomes" id="UP001203069">
    <property type="component" value="Unassembled WGS sequence"/>
</dbReference>
<feature type="transmembrane region" description="Helical" evidence="1">
    <location>
        <begin position="130"/>
        <end position="152"/>
    </location>
</feature>
<keyword evidence="3" id="KW-1185">Reference proteome</keyword>
<evidence type="ECO:0008006" key="4">
    <source>
        <dbReference type="Google" id="ProtNLM"/>
    </source>
</evidence>
<evidence type="ECO:0000313" key="2">
    <source>
        <dbReference type="EMBL" id="MCL2893881.1"/>
    </source>
</evidence>
<accession>A0ABT0MVJ7</accession>
<organism evidence="2 3">
    <name type="scientific">Brenneria tiliae</name>
    <dbReference type="NCBI Taxonomy" id="2914984"/>
    <lineage>
        <taxon>Bacteria</taxon>
        <taxon>Pseudomonadati</taxon>
        <taxon>Pseudomonadota</taxon>
        <taxon>Gammaproteobacteria</taxon>
        <taxon>Enterobacterales</taxon>
        <taxon>Pectobacteriaceae</taxon>
        <taxon>Brenneria</taxon>
    </lineage>
</organism>
<keyword evidence="1" id="KW-1133">Transmembrane helix</keyword>
<keyword evidence="1" id="KW-0472">Membrane</keyword>
<comment type="caution">
    <text evidence="2">The sequence shown here is derived from an EMBL/GenBank/DDBJ whole genome shotgun (WGS) entry which is preliminary data.</text>
</comment>
<reference evidence="2 3" key="1">
    <citation type="submission" date="2022-02" db="EMBL/GenBank/DDBJ databases">
        <title>Description of Brenneria tiliae sp. nov. isolated from symptomatic Tilia x moltkei and Tilia x europaea trees in the UK.</title>
        <authorList>
            <person name="Kile H."/>
        </authorList>
    </citation>
    <scope>NUCLEOTIDE SEQUENCE [LARGE SCALE GENOMIC DNA]</scope>
    <source>
        <strain evidence="2 3">MC1SB4.1</strain>
    </source>
</reference>
<evidence type="ECO:0000313" key="3">
    <source>
        <dbReference type="Proteomes" id="UP001203069"/>
    </source>
</evidence>
<gene>
    <name evidence="2" type="ORF">MFP26_14420</name>
</gene>
<name>A0ABT0MVJ7_9GAMM</name>
<protein>
    <recommendedName>
        <fullName evidence="4">NAD synthetase</fullName>
    </recommendedName>
</protein>
<keyword evidence="1" id="KW-0812">Transmembrane</keyword>
<feature type="transmembrane region" description="Helical" evidence="1">
    <location>
        <begin position="100"/>
        <end position="123"/>
    </location>
</feature>